<sequence length="94" mass="10482">MNEVTGWIFAENLTKVVEYVAGLVGYRWDDLDAGALDAGLPATDDDKGLWFEYPMAHLTLRIANTDESAHVVFRISGDFDEVFAARLETLLDLC</sequence>
<evidence type="ECO:0000313" key="2">
    <source>
        <dbReference type="Proteomes" id="UP001285521"/>
    </source>
</evidence>
<keyword evidence="2" id="KW-1185">Reference proteome</keyword>
<protein>
    <submittedName>
        <fullName evidence="1">Uncharacterized protein</fullName>
    </submittedName>
</protein>
<reference evidence="1 2" key="2">
    <citation type="submission" date="2023-11" db="EMBL/GenBank/DDBJ databases">
        <authorList>
            <person name="Lara A.C."/>
            <person name="Chronakova A."/>
        </authorList>
    </citation>
    <scope>NUCLEOTIDE SEQUENCE [LARGE SCALE GENOMIC DNA]</scope>
    <source>
        <strain evidence="1 2">BCCO 10_0856</strain>
    </source>
</reference>
<proteinExistence type="predicted"/>
<accession>A0ABU4SY40</accession>
<organism evidence="1 2">
    <name type="scientific">Lentzea miocenica</name>
    <dbReference type="NCBI Taxonomy" id="3095431"/>
    <lineage>
        <taxon>Bacteria</taxon>
        <taxon>Bacillati</taxon>
        <taxon>Actinomycetota</taxon>
        <taxon>Actinomycetes</taxon>
        <taxon>Pseudonocardiales</taxon>
        <taxon>Pseudonocardiaceae</taxon>
        <taxon>Lentzea</taxon>
    </lineage>
</organism>
<name>A0ABU4SY40_9PSEU</name>
<dbReference type="RefSeq" id="WP_319965860.1">
    <property type="nucleotide sequence ID" value="NZ_JAXAVW010000008.1"/>
</dbReference>
<reference evidence="1 2" key="1">
    <citation type="submission" date="2023-11" db="EMBL/GenBank/DDBJ databases">
        <title>Lentzea sokolovensis, sp. nov., Lentzea kristufkii, sp. nov., and Lentzea miocenensis, sp. nov., rare actinobacteria from Sokolov Coal Basin, Miocene lacustrine sediment, Czech Republic.</title>
        <authorList>
            <person name="Lara A."/>
            <person name="Kotroba L."/>
            <person name="Nouioui I."/>
            <person name="Neumann-Schaal M."/>
            <person name="Mast Y."/>
            <person name="Chronakova A."/>
        </authorList>
    </citation>
    <scope>NUCLEOTIDE SEQUENCE [LARGE SCALE GENOMIC DNA]</scope>
    <source>
        <strain evidence="1 2">BCCO 10_0856</strain>
    </source>
</reference>
<dbReference type="Proteomes" id="UP001285521">
    <property type="component" value="Unassembled WGS sequence"/>
</dbReference>
<comment type="caution">
    <text evidence="1">The sequence shown here is derived from an EMBL/GenBank/DDBJ whole genome shotgun (WGS) entry which is preliminary data.</text>
</comment>
<gene>
    <name evidence="1" type="ORF">SK803_11440</name>
</gene>
<evidence type="ECO:0000313" key="1">
    <source>
        <dbReference type="EMBL" id="MDX8030830.1"/>
    </source>
</evidence>
<dbReference type="EMBL" id="JAXAVW010000008">
    <property type="protein sequence ID" value="MDX8030830.1"/>
    <property type="molecule type" value="Genomic_DNA"/>
</dbReference>